<evidence type="ECO:0000259" key="5">
    <source>
        <dbReference type="Pfam" id="PF00155"/>
    </source>
</evidence>
<evidence type="ECO:0000256" key="3">
    <source>
        <dbReference type="ARBA" id="ARBA00022679"/>
    </source>
</evidence>
<evidence type="ECO:0000313" key="6">
    <source>
        <dbReference type="EMBL" id="QUS35283.1"/>
    </source>
</evidence>
<keyword evidence="2 6" id="KW-0032">Aminotransferase</keyword>
<dbReference type="EMBL" id="CP047289">
    <property type="protein sequence ID" value="QUS35283.1"/>
    <property type="molecule type" value="Genomic_DNA"/>
</dbReference>
<dbReference type="Pfam" id="PF00155">
    <property type="entry name" value="Aminotran_1_2"/>
    <property type="match status" value="1"/>
</dbReference>
<dbReference type="GO" id="GO:1901605">
    <property type="term" value="P:alpha-amino acid metabolic process"/>
    <property type="evidence" value="ECO:0007669"/>
    <property type="project" value="TreeGrafter"/>
</dbReference>
<accession>A0A8J8MSA3</accession>
<keyword evidence="7" id="KW-1185">Reference proteome</keyword>
<gene>
    <name evidence="6" type="ORF">GR316_02730</name>
</gene>
<dbReference type="KEGG" id="fap:GR316_02730"/>
<name>A0A8J8MSA3_9RHOB</name>
<dbReference type="RefSeq" id="WP_211784529.1">
    <property type="nucleotide sequence ID" value="NZ_CP047289.1"/>
</dbReference>
<protein>
    <submittedName>
        <fullName evidence="6">Aminotransferase class I/II-fold pyridoxal phosphate-dependent enzyme</fullName>
    </submittedName>
</protein>
<dbReference type="GO" id="GO:0030170">
    <property type="term" value="F:pyridoxal phosphate binding"/>
    <property type="evidence" value="ECO:0007669"/>
    <property type="project" value="InterPro"/>
</dbReference>
<organism evidence="6 7">
    <name type="scientific">Falsirhodobacter algicola</name>
    <dbReference type="NCBI Taxonomy" id="2692330"/>
    <lineage>
        <taxon>Bacteria</taxon>
        <taxon>Pseudomonadati</taxon>
        <taxon>Pseudomonadota</taxon>
        <taxon>Alphaproteobacteria</taxon>
        <taxon>Rhodobacterales</taxon>
        <taxon>Paracoccaceae</taxon>
        <taxon>Falsirhodobacter</taxon>
    </lineage>
</organism>
<dbReference type="InterPro" id="IPR004839">
    <property type="entry name" value="Aminotransferase_I/II_large"/>
</dbReference>
<dbReference type="GO" id="GO:0008483">
    <property type="term" value="F:transaminase activity"/>
    <property type="evidence" value="ECO:0007669"/>
    <property type="project" value="UniProtKB-KW"/>
</dbReference>
<proteinExistence type="predicted"/>
<feature type="domain" description="Aminotransferase class I/classII large" evidence="5">
    <location>
        <begin position="27"/>
        <end position="380"/>
    </location>
</feature>
<dbReference type="InterPro" id="IPR015422">
    <property type="entry name" value="PyrdxlP-dep_Trfase_small"/>
</dbReference>
<dbReference type="InterPro" id="IPR015421">
    <property type="entry name" value="PyrdxlP-dep_Trfase_major"/>
</dbReference>
<keyword evidence="3" id="KW-0808">Transferase</keyword>
<comment type="cofactor">
    <cofactor evidence="1">
        <name>pyridoxal 5'-phosphate</name>
        <dbReference type="ChEBI" id="CHEBI:597326"/>
    </cofactor>
</comment>
<dbReference type="Gene3D" id="3.90.1150.10">
    <property type="entry name" value="Aspartate Aminotransferase, domain 1"/>
    <property type="match status" value="1"/>
</dbReference>
<evidence type="ECO:0000256" key="2">
    <source>
        <dbReference type="ARBA" id="ARBA00022576"/>
    </source>
</evidence>
<dbReference type="AlphaFoldDB" id="A0A8J8MSA3"/>
<reference evidence="6" key="1">
    <citation type="submission" date="2020-01" db="EMBL/GenBank/DDBJ databases">
        <authorList>
            <person name="Yang Y."/>
            <person name="Kwon Y.M."/>
        </authorList>
    </citation>
    <scope>NUCLEOTIDE SEQUENCE</scope>
    <source>
        <strain evidence="6">PG104</strain>
    </source>
</reference>
<evidence type="ECO:0000256" key="1">
    <source>
        <dbReference type="ARBA" id="ARBA00001933"/>
    </source>
</evidence>
<evidence type="ECO:0000313" key="7">
    <source>
        <dbReference type="Proteomes" id="UP000679284"/>
    </source>
</evidence>
<evidence type="ECO:0000256" key="4">
    <source>
        <dbReference type="ARBA" id="ARBA00022898"/>
    </source>
</evidence>
<dbReference type="Gene3D" id="3.40.640.10">
    <property type="entry name" value="Type I PLP-dependent aspartate aminotransferase-like (Major domain)"/>
    <property type="match status" value="1"/>
</dbReference>
<dbReference type="InterPro" id="IPR015424">
    <property type="entry name" value="PyrdxlP-dep_Trfase"/>
</dbReference>
<keyword evidence="4" id="KW-0663">Pyridoxal phosphate</keyword>
<sequence>MNLSPLVTSIPENPLRALFPYAARPGMLNLASGHPSRDAYDVQGLEDAAAAAARDPGAWTYGPAAGDPGLIEAIGDFARPAPPGGKLIVTSGAQQAVELALRALAPPGSEVLLPEPIYPAILSLCASAGLRVRGYAVGAEDTALDGLAAALRAGNARAIYALPTYSNPGGETWSQSQRLRALTLCAEAGVPLIEDDPYRMLHLDSPPPPSLAELAAEVPGACVIHAGSLSKFVAPGLRLGWATGPTPILQAMQDLRQAADLQPNSFAQRVAVHYLRSGRVAGHLERVRALYAARKAALSDALHTAGFTIPQTGGGMFLFPRLPEGQQARALFDRAVAADVLIAPGPAFALPAGTSRFDDRARLCFAGLSEDLIREAAARLIAAMERTAA</sequence>
<dbReference type="Proteomes" id="UP000679284">
    <property type="component" value="Chromosome"/>
</dbReference>
<dbReference type="PANTHER" id="PTHR42790:SF19">
    <property type="entry name" value="KYNURENINE_ALPHA-AMINOADIPATE AMINOTRANSFERASE, MITOCHONDRIAL"/>
    <property type="match status" value="1"/>
</dbReference>
<dbReference type="SUPFAM" id="SSF53383">
    <property type="entry name" value="PLP-dependent transferases"/>
    <property type="match status" value="1"/>
</dbReference>
<dbReference type="InterPro" id="IPR050859">
    <property type="entry name" value="Class-I_PLP-dep_aminotransf"/>
</dbReference>
<dbReference type="PANTHER" id="PTHR42790">
    <property type="entry name" value="AMINOTRANSFERASE"/>
    <property type="match status" value="1"/>
</dbReference>
<dbReference type="CDD" id="cd00609">
    <property type="entry name" value="AAT_like"/>
    <property type="match status" value="1"/>
</dbReference>